<sequence length="454" mass="50789">MKKMRFVTDSLNYMSHDEIVQHQETKLLKQMKYVYNNSEFYREKFNENGVHPQEIRSIEDFRKLPIMMDKDQERKSQQESMERYGHPFGMHLSCSPDDVVLTATTSGTTGVPTFTYTLAQSDQDNISTAVAHMLEYGRITAGDRLLFNHALGVYATSAAIPGIRHAGVLPIDVDVRAGTSEILRYAQLTKPNAAMMTPSLAEHLIQKAPELIGKTVGELNLSALYTVGEIAIGIPEVKKKIEDAYGCRVYDWIAPTAGTVAFSCDSDDYHGMHCVTPDFDLYPYDLVDPDTKQALEIKDGVIGEAIYTSLDRKAVPMLRMASGDIVQVFTNECPGCGFKGYRVKVVGRSDDMLIVKGVNVYPSAIKKVINNFTPHVTGEMRIVLNDAPPRVTPPLVVKMEHGLNIDTNDLQNLEEKIKYALKHQVRMTPEIIWCAPGTLEKSMGKTPLFEKNYN</sequence>
<name>A0ABV8GXN2_9BACI</name>
<feature type="domain" description="AMP-dependent synthetase/ligase" evidence="1">
    <location>
        <begin position="62"/>
        <end position="304"/>
    </location>
</feature>
<dbReference type="SUPFAM" id="SSF56801">
    <property type="entry name" value="Acetyl-CoA synthetase-like"/>
    <property type="match status" value="1"/>
</dbReference>
<reference evidence="4" key="1">
    <citation type="journal article" date="2019" name="Int. J. Syst. Evol. Microbiol.">
        <title>The Global Catalogue of Microorganisms (GCM) 10K type strain sequencing project: providing services to taxonomists for standard genome sequencing and annotation.</title>
        <authorList>
            <consortium name="The Broad Institute Genomics Platform"/>
            <consortium name="The Broad Institute Genome Sequencing Center for Infectious Disease"/>
            <person name="Wu L."/>
            <person name="Ma J."/>
        </authorList>
    </citation>
    <scope>NUCLEOTIDE SEQUENCE [LARGE SCALE GENOMIC DNA]</scope>
    <source>
        <strain evidence="4">IBRC-M 10703</strain>
    </source>
</reference>
<keyword evidence="3" id="KW-0436">Ligase</keyword>
<evidence type="ECO:0000313" key="4">
    <source>
        <dbReference type="Proteomes" id="UP001595772"/>
    </source>
</evidence>
<keyword evidence="4" id="KW-1185">Reference proteome</keyword>
<dbReference type="InterPro" id="IPR028154">
    <property type="entry name" value="AMP-dep_Lig_C"/>
</dbReference>
<dbReference type="InterPro" id="IPR000873">
    <property type="entry name" value="AMP-dep_synth/lig_dom"/>
</dbReference>
<accession>A0ABV8GXN2</accession>
<dbReference type="PANTHER" id="PTHR43845:SF1">
    <property type="entry name" value="BLR5969 PROTEIN"/>
    <property type="match status" value="1"/>
</dbReference>
<evidence type="ECO:0000259" key="1">
    <source>
        <dbReference type="Pfam" id="PF00501"/>
    </source>
</evidence>
<dbReference type="Gene3D" id="3.30.300.30">
    <property type="match status" value="1"/>
</dbReference>
<evidence type="ECO:0000313" key="3">
    <source>
        <dbReference type="EMBL" id="MFC4023646.1"/>
    </source>
</evidence>
<dbReference type="InterPro" id="IPR042099">
    <property type="entry name" value="ANL_N_sf"/>
</dbReference>
<feature type="domain" description="AMP-dependent ligase C-terminal" evidence="2">
    <location>
        <begin position="357"/>
        <end position="446"/>
    </location>
</feature>
<dbReference type="RefSeq" id="WP_379496146.1">
    <property type="nucleotide sequence ID" value="NZ_JBHSAO010000004.1"/>
</dbReference>
<organism evidence="3 4">
    <name type="scientific">Oceanobacillus longus</name>
    <dbReference type="NCBI Taxonomy" id="930120"/>
    <lineage>
        <taxon>Bacteria</taxon>
        <taxon>Bacillati</taxon>
        <taxon>Bacillota</taxon>
        <taxon>Bacilli</taxon>
        <taxon>Bacillales</taxon>
        <taxon>Bacillaceae</taxon>
        <taxon>Oceanobacillus</taxon>
    </lineage>
</organism>
<dbReference type="Pfam" id="PF14535">
    <property type="entry name" value="AMP-binding_C_2"/>
    <property type="match status" value="1"/>
</dbReference>
<dbReference type="GO" id="GO:0016874">
    <property type="term" value="F:ligase activity"/>
    <property type="evidence" value="ECO:0007669"/>
    <property type="project" value="UniProtKB-KW"/>
</dbReference>
<dbReference type="Proteomes" id="UP001595772">
    <property type="component" value="Unassembled WGS sequence"/>
</dbReference>
<dbReference type="InterPro" id="IPR045851">
    <property type="entry name" value="AMP-bd_C_sf"/>
</dbReference>
<dbReference type="EMBL" id="JBHSAO010000004">
    <property type="protein sequence ID" value="MFC4023646.1"/>
    <property type="molecule type" value="Genomic_DNA"/>
</dbReference>
<dbReference type="PANTHER" id="PTHR43845">
    <property type="entry name" value="BLR5969 PROTEIN"/>
    <property type="match status" value="1"/>
</dbReference>
<protein>
    <submittedName>
        <fullName evidence="3">Phenylacetate--CoA ligase family protein</fullName>
    </submittedName>
</protein>
<comment type="caution">
    <text evidence="3">The sequence shown here is derived from an EMBL/GenBank/DDBJ whole genome shotgun (WGS) entry which is preliminary data.</text>
</comment>
<proteinExistence type="predicted"/>
<dbReference type="Pfam" id="PF00501">
    <property type="entry name" value="AMP-binding"/>
    <property type="match status" value="1"/>
</dbReference>
<gene>
    <name evidence="3" type="ORF">ACFOUV_07395</name>
</gene>
<evidence type="ECO:0000259" key="2">
    <source>
        <dbReference type="Pfam" id="PF14535"/>
    </source>
</evidence>
<dbReference type="Gene3D" id="3.40.50.12780">
    <property type="entry name" value="N-terminal domain of ligase-like"/>
    <property type="match status" value="1"/>
</dbReference>